<dbReference type="InterPro" id="IPR023198">
    <property type="entry name" value="PGP-like_dom2"/>
</dbReference>
<reference evidence="5" key="1">
    <citation type="journal article" date="2019" name="Int. J. Syst. Evol. Microbiol.">
        <title>The Global Catalogue of Microorganisms (GCM) 10K type strain sequencing project: providing services to taxonomists for standard genome sequencing and annotation.</title>
        <authorList>
            <consortium name="The Broad Institute Genomics Platform"/>
            <consortium name="The Broad Institute Genome Sequencing Center for Infectious Disease"/>
            <person name="Wu L."/>
            <person name="Ma J."/>
        </authorList>
    </citation>
    <scope>NUCLEOTIDE SEQUENCE [LARGE SCALE GENOMIC DNA]</scope>
    <source>
        <strain evidence="5">KACC 12649</strain>
    </source>
</reference>
<evidence type="ECO:0000313" key="4">
    <source>
        <dbReference type="EMBL" id="MFC5461772.1"/>
    </source>
</evidence>
<accession>A0ABW0L9U1</accession>
<evidence type="ECO:0000256" key="2">
    <source>
        <dbReference type="ARBA" id="ARBA00022801"/>
    </source>
</evidence>
<name>A0ABW0L9U1_9BURK</name>
<dbReference type="InterPro" id="IPR006439">
    <property type="entry name" value="HAD-SF_hydro_IA"/>
</dbReference>
<dbReference type="NCBIfam" id="TIGR01428">
    <property type="entry name" value="HAD_type_II"/>
    <property type="match status" value="1"/>
</dbReference>
<dbReference type="Proteomes" id="UP001596050">
    <property type="component" value="Unassembled WGS sequence"/>
</dbReference>
<dbReference type="EMBL" id="JBHSMU010000015">
    <property type="protein sequence ID" value="MFC5461772.1"/>
    <property type="molecule type" value="Genomic_DNA"/>
</dbReference>
<dbReference type="Gene3D" id="3.40.50.1000">
    <property type="entry name" value="HAD superfamily/HAD-like"/>
    <property type="match status" value="1"/>
</dbReference>
<proteinExistence type="inferred from homology"/>
<evidence type="ECO:0000256" key="1">
    <source>
        <dbReference type="ARBA" id="ARBA00008106"/>
    </source>
</evidence>
<keyword evidence="5" id="KW-1185">Reference proteome</keyword>
<dbReference type="InterPro" id="IPR036412">
    <property type="entry name" value="HAD-like_sf"/>
</dbReference>
<dbReference type="CDD" id="cd02588">
    <property type="entry name" value="HAD_L2-DEX"/>
    <property type="match status" value="1"/>
</dbReference>
<dbReference type="InterPro" id="IPR006328">
    <property type="entry name" value="2-HAD"/>
</dbReference>
<dbReference type="PRINTS" id="PR00413">
    <property type="entry name" value="HADHALOGNASE"/>
</dbReference>
<protein>
    <recommendedName>
        <fullName evidence="3">(S)-2-haloacid dehalogenase</fullName>
        <ecNumber evidence="3">3.8.1.2</ecNumber>
    </recommendedName>
    <alternativeName>
        <fullName evidence="3">2-haloalkanoic acid dehalogenase</fullName>
    </alternativeName>
    <alternativeName>
        <fullName evidence="3">Halocarboxylic acid halidohydrolase</fullName>
    </alternativeName>
    <alternativeName>
        <fullName evidence="3">L-2-haloacid dehalogenase</fullName>
    </alternativeName>
</protein>
<gene>
    <name evidence="4" type="ORF">ACFPN5_18330</name>
</gene>
<dbReference type="InterPro" id="IPR051540">
    <property type="entry name" value="S-2-haloacid_dehalogenase"/>
</dbReference>
<dbReference type="SFLD" id="SFLDS00003">
    <property type="entry name" value="Haloacid_Dehalogenase"/>
    <property type="match status" value="1"/>
</dbReference>
<dbReference type="RefSeq" id="WP_379785218.1">
    <property type="nucleotide sequence ID" value="NZ_JBHSMU010000015.1"/>
</dbReference>
<dbReference type="Pfam" id="PF00702">
    <property type="entry name" value="Hydrolase"/>
    <property type="match status" value="1"/>
</dbReference>
<dbReference type="SUPFAM" id="SSF56784">
    <property type="entry name" value="HAD-like"/>
    <property type="match status" value="1"/>
</dbReference>
<sequence length="227" mass="24293">MTTAASPRPAVLFFDVNETLLDLAPLEASIRTVLPGPDSPDLWFSTMLHYSLVMTVAERKALLPEIGVAALRMLAEGRGIALSQQAAEAAVRPITRLPAHPDVAPALARLRQAGLRMAALSNSSTIGLRAQLAHAGIAHYFDAQFSVQDAGVYKPHPAVYQRAARQMRVGPGQAMLVAAHGWDVAGAAWAGLRTAFVCRPGKAPFPLAEPPELVVRDLDELARRLEA</sequence>
<dbReference type="EC" id="3.8.1.2" evidence="3"/>
<dbReference type="PANTHER" id="PTHR43316">
    <property type="entry name" value="HYDROLASE, HALOACID DELAHOGENASE-RELATED"/>
    <property type="match status" value="1"/>
</dbReference>
<dbReference type="SFLD" id="SFLDG01129">
    <property type="entry name" value="C1.5:_HAD__Beta-PGM__Phosphata"/>
    <property type="match status" value="1"/>
</dbReference>
<dbReference type="InterPro" id="IPR023214">
    <property type="entry name" value="HAD_sf"/>
</dbReference>
<comment type="function">
    <text evidence="3">Catalyzes the hydrolytic dehalogenation of small (S)-2-haloalkanoic acids to yield the corresponding (R)-2-hydroxyalkanoic acids.</text>
</comment>
<organism evidence="4 5">
    <name type="scientific">Massilia niabensis</name>
    <dbReference type="NCBI Taxonomy" id="544910"/>
    <lineage>
        <taxon>Bacteria</taxon>
        <taxon>Pseudomonadati</taxon>
        <taxon>Pseudomonadota</taxon>
        <taxon>Betaproteobacteria</taxon>
        <taxon>Burkholderiales</taxon>
        <taxon>Oxalobacteraceae</taxon>
        <taxon>Telluria group</taxon>
        <taxon>Massilia</taxon>
    </lineage>
</organism>
<comment type="catalytic activity">
    <reaction evidence="3">
        <text>an (S)-2-haloacid + H2O = a (2R)-2-hydroxycarboxylate + a halide anion + H(+)</text>
        <dbReference type="Rhea" id="RHEA:11192"/>
        <dbReference type="ChEBI" id="CHEBI:15377"/>
        <dbReference type="ChEBI" id="CHEBI:15378"/>
        <dbReference type="ChEBI" id="CHEBI:16042"/>
        <dbReference type="ChEBI" id="CHEBI:58314"/>
        <dbReference type="ChEBI" id="CHEBI:137405"/>
        <dbReference type="EC" id="3.8.1.2"/>
    </reaction>
</comment>
<dbReference type="Gene3D" id="1.10.150.240">
    <property type="entry name" value="Putative phosphatase, domain 2"/>
    <property type="match status" value="1"/>
</dbReference>
<keyword evidence="2 3" id="KW-0378">Hydrolase</keyword>
<dbReference type="PANTHER" id="PTHR43316:SF3">
    <property type="entry name" value="HALOACID DEHALOGENASE, TYPE II (AFU_ORTHOLOGUE AFUA_2G07750)-RELATED"/>
    <property type="match status" value="1"/>
</dbReference>
<evidence type="ECO:0000313" key="5">
    <source>
        <dbReference type="Proteomes" id="UP001596050"/>
    </source>
</evidence>
<comment type="caution">
    <text evidence="4">The sequence shown here is derived from an EMBL/GenBank/DDBJ whole genome shotgun (WGS) entry which is preliminary data.</text>
</comment>
<comment type="similarity">
    <text evidence="1 3">Belongs to the HAD-like hydrolase superfamily. S-2-haloalkanoic acid dehalogenase family.</text>
</comment>
<dbReference type="NCBIfam" id="TIGR01493">
    <property type="entry name" value="HAD-SF-IA-v2"/>
    <property type="match status" value="1"/>
</dbReference>
<evidence type="ECO:0000256" key="3">
    <source>
        <dbReference type="RuleBase" id="RU368077"/>
    </source>
</evidence>